<dbReference type="Proteomes" id="UP001055072">
    <property type="component" value="Unassembled WGS sequence"/>
</dbReference>
<name>A0ACB8UIR3_9APHY</name>
<reference evidence="1" key="1">
    <citation type="journal article" date="2021" name="Environ. Microbiol.">
        <title>Gene family expansions and transcriptome signatures uncover fungal adaptations to wood decay.</title>
        <authorList>
            <person name="Hage H."/>
            <person name="Miyauchi S."/>
            <person name="Viragh M."/>
            <person name="Drula E."/>
            <person name="Min B."/>
            <person name="Chaduli D."/>
            <person name="Navarro D."/>
            <person name="Favel A."/>
            <person name="Norest M."/>
            <person name="Lesage-Meessen L."/>
            <person name="Balint B."/>
            <person name="Merenyi Z."/>
            <person name="de Eugenio L."/>
            <person name="Morin E."/>
            <person name="Martinez A.T."/>
            <person name="Baldrian P."/>
            <person name="Stursova M."/>
            <person name="Martinez M.J."/>
            <person name="Novotny C."/>
            <person name="Magnuson J.K."/>
            <person name="Spatafora J.W."/>
            <person name="Maurice S."/>
            <person name="Pangilinan J."/>
            <person name="Andreopoulos W."/>
            <person name="LaButti K."/>
            <person name="Hundley H."/>
            <person name="Na H."/>
            <person name="Kuo A."/>
            <person name="Barry K."/>
            <person name="Lipzen A."/>
            <person name="Henrissat B."/>
            <person name="Riley R."/>
            <person name="Ahrendt S."/>
            <person name="Nagy L.G."/>
            <person name="Grigoriev I.V."/>
            <person name="Martin F."/>
            <person name="Rosso M.N."/>
        </authorList>
    </citation>
    <scope>NUCLEOTIDE SEQUENCE</scope>
    <source>
        <strain evidence="1">CBS 384.51</strain>
    </source>
</reference>
<accession>A0ACB8UIR3</accession>
<sequence>MLPTLSQWAQSRITALFNATTTEDFDSAFDAFLAHDVDSIVVNGEKLTKDQYRSNLQTARALEKSAEVKFLGTFQHFNDFDFIFDDVGMLQAGEVGLFLQAEVIEKMYIFGVAASVTVNASFNLK</sequence>
<evidence type="ECO:0000313" key="2">
    <source>
        <dbReference type="Proteomes" id="UP001055072"/>
    </source>
</evidence>
<comment type="caution">
    <text evidence="1">The sequence shown here is derived from an EMBL/GenBank/DDBJ whole genome shotgun (WGS) entry which is preliminary data.</text>
</comment>
<organism evidence="1 2">
    <name type="scientific">Irpex rosettiformis</name>
    <dbReference type="NCBI Taxonomy" id="378272"/>
    <lineage>
        <taxon>Eukaryota</taxon>
        <taxon>Fungi</taxon>
        <taxon>Dikarya</taxon>
        <taxon>Basidiomycota</taxon>
        <taxon>Agaricomycotina</taxon>
        <taxon>Agaricomycetes</taxon>
        <taxon>Polyporales</taxon>
        <taxon>Irpicaceae</taxon>
        <taxon>Irpex</taxon>
    </lineage>
</organism>
<dbReference type="EMBL" id="MU274900">
    <property type="protein sequence ID" value="KAI0094219.1"/>
    <property type="molecule type" value="Genomic_DNA"/>
</dbReference>
<protein>
    <submittedName>
        <fullName evidence="1">Uncharacterized protein</fullName>
    </submittedName>
</protein>
<keyword evidence="2" id="KW-1185">Reference proteome</keyword>
<proteinExistence type="predicted"/>
<gene>
    <name evidence="1" type="ORF">BDY19DRAFT_880141</name>
</gene>
<evidence type="ECO:0000313" key="1">
    <source>
        <dbReference type="EMBL" id="KAI0094219.1"/>
    </source>
</evidence>